<reference evidence="2 3" key="1">
    <citation type="journal article" date="2012" name="Science">
        <title>The Paleozoic origin of enzymatic lignin decomposition reconstructed from 31 fungal genomes.</title>
        <authorList>
            <person name="Floudas D."/>
            <person name="Binder M."/>
            <person name="Riley R."/>
            <person name="Barry K."/>
            <person name="Blanchette R.A."/>
            <person name="Henrissat B."/>
            <person name="Martinez A.T."/>
            <person name="Otillar R."/>
            <person name="Spatafora J.W."/>
            <person name="Yadav J.S."/>
            <person name="Aerts A."/>
            <person name="Benoit I."/>
            <person name="Boyd A."/>
            <person name="Carlson A."/>
            <person name="Copeland A."/>
            <person name="Coutinho P.M."/>
            <person name="de Vries R.P."/>
            <person name="Ferreira P."/>
            <person name="Findley K."/>
            <person name="Foster B."/>
            <person name="Gaskell J."/>
            <person name="Glotzer D."/>
            <person name="Gorecki P."/>
            <person name="Heitman J."/>
            <person name="Hesse C."/>
            <person name="Hori C."/>
            <person name="Igarashi K."/>
            <person name="Jurgens J.A."/>
            <person name="Kallen N."/>
            <person name="Kersten P."/>
            <person name="Kohler A."/>
            <person name="Kuees U."/>
            <person name="Kumar T.K.A."/>
            <person name="Kuo A."/>
            <person name="LaButti K."/>
            <person name="Larrondo L.F."/>
            <person name="Lindquist E."/>
            <person name="Ling A."/>
            <person name="Lombard V."/>
            <person name="Lucas S."/>
            <person name="Lundell T."/>
            <person name="Martin R."/>
            <person name="McLaughlin D.J."/>
            <person name="Morgenstern I."/>
            <person name="Morin E."/>
            <person name="Murat C."/>
            <person name="Nagy L.G."/>
            <person name="Nolan M."/>
            <person name="Ohm R.A."/>
            <person name="Patyshakuliyeva A."/>
            <person name="Rokas A."/>
            <person name="Ruiz-Duenas F.J."/>
            <person name="Sabat G."/>
            <person name="Salamov A."/>
            <person name="Samejima M."/>
            <person name="Schmutz J."/>
            <person name="Slot J.C."/>
            <person name="St John F."/>
            <person name="Stenlid J."/>
            <person name="Sun H."/>
            <person name="Sun S."/>
            <person name="Syed K."/>
            <person name="Tsang A."/>
            <person name="Wiebenga A."/>
            <person name="Young D."/>
            <person name="Pisabarro A."/>
            <person name="Eastwood D.C."/>
            <person name="Martin F."/>
            <person name="Cullen D."/>
            <person name="Grigoriev I.V."/>
            <person name="Hibbett D.S."/>
        </authorList>
    </citation>
    <scope>NUCLEOTIDE SEQUENCE [LARGE SCALE GENOMIC DNA]</scope>
    <source>
        <strain evidence="2 3">DJM-731 SS1</strain>
    </source>
</reference>
<dbReference type="GeneID" id="63688221"/>
<dbReference type="InterPro" id="IPR051678">
    <property type="entry name" value="AGP_Transferase"/>
</dbReference>
<dbReference type="PANTHER" id="PTHR21310:SF56">
    <property type="entry name" value="AMINOGLYCOSIDE PHOSPHOTRANSFERASE DOMAIN-CONTAINING PROTEIN"/>
    <property type="match status" value="1"/>
</dbReference>
<dbReference type="InterPro" id="IPR002575">
    <property type="entry name" value="Aminoglycoside_PTrfase"/>
</dbReference>
<name>M5FSA0_DACPD</name>
<dbReference type="SUPFAM" id="SSF56112">
    <property type="entry name" value="Protein kinase-like (PK-like)"/>
    <property type="match status" value="1"/>
</dbReference>
<feature type="domain" description="Aminoglycoside phosphotransferase" evidence="1">
    <location>
        <begin position="12"/>
        <end position="216"/>
    </location>
</feature>
<protein>
    <recommendedName>
        <fullName evidence="1">Aminoglycoside phosphotransferase domain-containing protein</fullName>
    </recommendedName>
</protein>
<dbReference type="AlphaFoldDB" id="M5FSA0"/>
<dbReference type="Gene3D" id="3.90.1200.10">
    <property type="match status" value="1"/>
</dbReference>
<dbReference type="InterPro" id="IPR011009">
    <property type="entry name" value="Kinase-like_dom_sf"/>
</dbReference>
<sequence>MVLRLSKMNGLATRRKLLCEAAVLQFLTANTALPIPIVRFHTTEQTFSSHNPLMLVSKCEGDRLDYVWGRMTLESKTSIIQQMAGFVCELFRVRRQTQIGTLHWWDQTRCHVIAPSGTLSRTPPAAFACADDLILFCLDCNANDTNVIGTEEVDKRDALATVQLIRSNPEVWKAELLENDIQMLVHLDSEPRNILVTETCEVTGLVDWEFSMFLPPGLAVQYPVNNFIASIRPSKLKPVLGTI</sequence>
<dbReference type="Proteomes" id="UP000030653">
    <property type="component" value="Unassembled WGS sequence"/>
</dbReference>
<dbReference type="HOGENOM" id="CLU_1142569_0_0_1"/>
<proteinExistence type="predicted"/>
<keyword evidence="3" id="KW-1185">Reference proteome</keyword>
<dbReference type="RefSeq" id="XP_040627153.1">
    <property type="nucleotide sequence ID" value="XM_040773159.1"/>
</dbReference>
<accession>M5FSA0</accession>
<evidence type="ECO:0000313" key="3">
    <source>
        <dbReference type="Proteomes" id="UP000030653"/>
    </source>
</evidence>
<gene>
    <name evidence="2" type="ORF">DACRYDRAFT_23218</name>
</gene>
<dbReference type="OrthoDB" id="10003767at2759"/>
<dbReference type="EMBL" id="JH795867">
    <property type="protein sequence ID" value="EJU00256.1"/>
    <property type="molecule type" value="Genomic_DNA"/>
</dbReference>
<evidence type="ECO:0000313" key="2">
    <source>
        <dbReference type="EMBL" id="EJU00256.1"/>
    </source>
</evidence>
<dbReference type="Pfam" id="PF01636">
    <property type="entry name" value="APH"/>
    <property type="match status" value="1"/>
</dbReference>
<evidence type="ECO:0000259" key="1">
    <source>
        <dbReference type="Pfam" id="PF01636"/>
    </source>
</evidence>
<organism evidence="2 3">
    <name type="scientific">Dacryopinax primogenitus (strain DJM 731)</name>
    <name type="common">Brown rot fungus</name>
    <dbReference type="NCBI Taxonomy" id="1858805"/>
    <lineage>
        <taxon>Eukaryota</taxon>
        <taxon>Fungi</taxon>
        <taxon>Dikarya</taxon>
        <taxon>Basidiomycota</taxon>
        <taxon>Agaricomycotina</taxon>
        <taxon>Dacrymycetes</taxon>
        <taxon>Dacrymycetales</taxon>
        <taxon>Dacrymycetaceae</taxon>
        <taxon>Dacryopinax</taxon>
    </lineage>
</organism>
<dbReference type="PANTHER" id="PTHR21310">
    <property type="entry name" value="AMINOGLYCOSIDE PHOSPHOTRANSFERASE-RELATED-RELATED"/>
    <property type="match status" value="1"/>
</dbReference>